<keyword evidence="1" id="KW-0732">Signal</keyword>
<proteinExistence type="predicted"/>
<gene>
    <name evidence="2" type="ORF">ACFO1S_20530</name>
</gene>
<sequence>MGKKSVLFLSLITVFALGVASATAAAKIENIKATINYAITTKILGKSFAPKDDKGKEIRPITYNGRIYVPAVQFANSLGFASEFKNNSLVVGEKSGKTDLIKGKYFQSYSMGSPTTDPDLLTAGGETYKSGFYALITSGYNEDFINLTTNEKFQKLTFKAVVKSGEEPFTVIVSDKKSGLVYNQFKIDANSGVIGQDIDIGASKEVQIRVKSSLGSSSKFSREEPGELILADIFAY</sequence>
<keyword evidence="3" id="KW-1185">Reference proteome</keyword>
<evidence type="ECO:0000313" key="2">
    <source>
        <dbReference type="EMBL" id="MFC4305821.1"/>
    </source>
</evidence>
<name>A0ABV8SE14_9BACL</name>
<comment type="caution">
    <text evidence="2">The sequence shown here is derived from an EMBL/GenBank/DDBJ whole genome shotgun (WGS) entry which is preliminary data.</text>
</comment>
<protein>
    <recommendedName>
        <fullName evidence="4">Copper amine oxidase-like N-terminal domain-containing protein</fullName>
    </recommendedName>
</protein>
<organism evidence="2 3">
    <name type="scientific">Cohnella boryungensis</name>
    <dbReference type="NCBI Taxonomy" id="768479"/>
    <lineage>
        <taxon>Bacteria</taxon>
        <taxon>Bacillati</taxon>
        <taxon>Bacillota</taxon>
        <taxon>Bacilli</taxon>
        <taxon>Bacillales</taxon>
        <taxon>Paenibacillaceae</taxon>
        <taxon>Cohnella</taxon>
    </lineage>
</organism>
<evidence type="ECO:0000313" key="3">
    <source>
        <dbReference type="Proteomes" id="UP001595755"/>
    </source>
</evidence>
<accession>A0ABV8SE14</accession>
<feature type="signal peptide" evidence="1">
    <location>
        <begin position="1"/>
        <end position="24"/>
    </location>
</feature>
<feature type="chain" id="PRO_5046988987" description="Copper amine oxidase-like N-terminal domain-containing protein" evidence="1">
    <location>
        <begin position="25"/>
        <end position="236"/>
    </location>
</feature>
<dbReference type="RefSeq" id="WP_204601393.1">
    <property type="nucleotide sequence ID" value="NZ_JBHSED010000040.1"/>
</dbReference>
<dbReference type="EMBL" id="JBHSED010000040">
    <property type="protein sequence ID" value="MFC4305821.1"/>
    <property type="molecule type" value="Genomic_DNA"/>
</dbReference>
<dbReference type="Proteomes" id="UP001595755">
    <property type="component" value="Unassembled WGS sequence"/>
</dbReference>
<evidence type="ECO:0000256" key="1">
    <source>
        <dbReference type="SAM" id="SignalP"/>
    </source>
</evidence>
<reference evidence="3" key="1">
    <citation type="journal article" date="2019" name="Int. J. Syst. Evol. Microbiol.">
        <title>The Global Catalogue of Microorganisms (GCM) 10K type strain sequencing project: providing services to taxonomists for standard genome sequencing and annotation.</title>
        <authorList>
            <consortium name="The Broad Institute Genomics Platform"/>
            <consortium name="The Broad Institute Genome Sequencing Center for Infectious Disease"/>
            <person name="Wu L."/>
            <person name="Ma J."/>
        </authorList>
    </citation>
    <scope>NUCLEOTIDE SEQUENCE [LARGE SCALE GENOMIC DNA]</scope>
    <source>
        <strain evidence="3">CGMCC 4.1641</strain>
    </source>
</reference>
<evidence type="ECO:0008006" key="4">
    <source>
        <dbReference type="Google" id="ProtNLM"/>
    </source>
</evidence>